<evidence type="ECO:0000313" key="4">
    <source>
        <dbReference type="EMBL" id="QBM91056.1"/>
    </source>
</evidence>
<keyword evidence="4" id="KW-0396">Initiation factor</keyword>
<feature type="compositionally biased region" description="Polar residues" evidence="1">
    <location>
        <begin position="863"/>
        <end position="873"/>
    </location>
</feature>
<dbReference type="InterPro" id="IPR019350">
    <property type="entry name" value="RNA_pol_I-sp_TIF_RRN6-like"/>
</dbReference>
<feature type="domain" description="RRN6 beta-propeller" evidence="2">
    <location>
        <begin position="262"/>
        <end position="428"/>
    </location>
</feature>
<dbReference type="EMBL" id="CP034462">
    <property type="protein sequence ID" value="QBM91056.1"/>
    <property type="molecule type" value="Genomic_DNA"/>
</dbReference>
<feature type="compositionally biased region" description="Low complexity" evidence="1">
    <location>
        <begin position="874"/>
        <end position="898"/>
    </location>
</feature>
<feature type="region of interest" description="Disordered" evidence="1">
    <location>
        <begin position="839"/>
        <end position="920"/>
    </location>
</feature>
<name>A0A4P6XWP8_9ASCO</name>
<dbReference type="GO" id="GO:0001179">
    <property type="term" value="F:RNA polymerase I general transcription initiation factor binding"/>
    <property type="evidence" value="ECO:0007669"/>
    <property type="project" value="TreeGrafter"/>
</dbReference>
<dbReference type="Pfam" id="PF10214">
    <property type="entry name" value="Rrn6_beta-prop"/>
    <property type="match status" value="1"/>
</dbReference>
<feature type="region of interest" description="Disordered" evidence="1">
    <location>
        <begin position="557"/>
        <end position="576"/>
    </location>
</feature>
<dbReference type="GO" id="GO:0001163">
    <property type="term" value="F:RNA polymerase I transcription regulatory region sequence-specific DNA binding"/>
    <property type="evidence" value="ECO:0007669"/>
    <property type="project" value="TreeGrafter"/>
</dbReference>
<feature type="compositionally biased region" description="Basic and acidic residues" evidence="1">
    <location>
        <begin position="784"/>
        <end position="800"/>
    </location>
</feature>
<feature type="domain" description="RRN6 helical bundle" evidence="3">
    <location>
        <begin position="566"/>
        <end position="659"/>
    </location>
</feature>
<evidence type="ECO:0000256" key="1">
    <source>
        <dbReference type="SAM" id="MobiDB-lite"/>
    </source>
</evidence>
<keyword evidence="4" id="KW-0648">Protein biosynthesis</keyword>
<proteinExistence type="predicted"/>
<dbReference type="InterPro" id="IPR048535">
    <property type="entry name" value="RRN6_beta-prop"/>
</dbReference>
<dbReference type="GO" id="GO:0070860">
    <property type="term" value="C:RNA polymerase I core factor complex"/>
    <property type="evidence" value="ECO:0007669"/>
    <property type="project" value="TreeGrafter"/>
</dbReference>
<dbReference type="GO" id="GO:0042790">
    <property type="term" value="P:nucleolar large rRNA transcription by RNA polymerase I"/>
    <property type="evidence" value="ECO:0007669"/>
    <property type="project" value="TreeGrafter"/>
</dbReference>
<organism evidence="4 5">
    <name type="scientific">Metschnikowia aff. pulcherrima</name>
    <dbReference type="NCBI Taxonomy" id="2163413"/>
    <lineage>
        <taxon>Eukaryota</taxon>
        <taxon>Fungi</taxon>
        <taxon>Dikarya</taxon>
        <taxon>Ascomycota</taxon>
        <taxon>Saccharomycotina</taxon>
        <taxon>Pichiomycetes</taxon>
        <taxon>Metschnikowiaceae</taxon>
        <taxon>Metschnikowia</taxon>
    </lineage>
</organism>
<reference evidence="5" key="1">
    <citation type="submission" date="2019-03" db="EMBL/GenBank/DDBJ databases">
        <title>Snf2 controls pulcherriminic acid biosynthesis and connects pigmentation and antifungal activity of the yeast Metschnikowia pulcherrima.</title>
        <authorList>
            <person name="Gore-Lloyd D."/>
            <person name="Sumann I."/>
            <person name="Brachmann A.O."/>
            <person name="Schneeberger K."/>
            <person name="Ortiz-Merino R.A."/>
            <person name="Moreno-Beltran M."/>
            <person name="Schlaefli M."/>
            <person name="Kirner P."/>
            <person name="Santos Kron A."/>
            <person name="Wolfe K.H."/>
            <person name="Piel J."/>
            <person name="Ahrens C.H."/>
            <person name="Henk D."/>
            <person name="Freimoser F.M."/>
        </authorList>
    </citation>
    <scope>NUCLEOTIDE SEQUENCE [LARGE SCALE GENOMIC DNA]</scope>
    <source>
        <strain evidence="5">APC 1.2</strain>
    </source>
</reference>
<feature type="compositionally biased region" description="Basic and acidic residues" evidence="1">
    <location>
        <begin position="839"/>
        <end position="849"/>
    </location>
</feature>
<gene>
    <name evidence="4" type="primary">MPUL0G00980</name>
    <name evidence="4" type="ORF">METSCH_G00980</name>
</gene>
<sequence>MWPAKTHLGPQLTYGVSGLPVVRPGARSLDGSPKSALSYPRLQAHGPMFYEIHNLAVELALGADKEDVKLRREPLAATANFHDDLAVSAPVLAALDHEAAPLHEPNAYDPSRGPFYGTFQLGTAAYSEPIVIRGKPYYPKAKSSIIPVACHAFAADPYTLRVVPMMPRSRNYFDTKTPENSQKTLFSVPQVSKYSLECRFPFEIYQVETHSKHKIVVVRGLRDIAFLTVSWQNDPSLKGIRLKKAFAIKHESGNVMHVTLSENKFAFVDSNGIYSAYTYALRETWEYELISSAKLPDFDPSDTSMWRRLCWPAGSDNLFYFARKSAARVCTKSGQTEKLITFRAWSRAQDKALIENELFLLTLQEIIWVTIQNGNLERRLSWKHYLDNMDVTLKLAACFCESEAAYNCLVYSSASPARLMFTFGFQDGFPCSLRDPYMVPSKHKFPMEIGISEAPAVSSDTGPLLSVVEMNQQFLLVHTSFCGLENRAFRLESIHEDPNPKPVRYITSLLSSAESRMLYRLFLGQIRMVGNRFVLEDPKSVEINEEFAAVQNMARNADENAENSENDAELGSDNATNVEPSQCELVQDYAFQLGAEIKPFFEGDEDQSAEDAIALSAHRSLATIAENVPMEVTDLEEFDSMLLQLREFYESQDISLLSFDSGLLEKVMGGTAKSIKEIPGSFEDYAPENRQQAAILLATSMTKAHANYTLDYLDCIEAETEEYPEALMSSLNEWEIDVPEATQNGKLHVFAKPNMASANGKHTLLRRALTQNSQLAESQNLGTSKHDLRGNYEDKNRKIDSSAPPARDSGTHNGVSGTIPLSPPLVHIDSDLFMGAPAESREVLSESPKKGKKKKADRSKSSQIQNLQELLQKSQSQGHSQAHSGSQSSQRPSQSSQSIKRPGLQPVVGRKKKKAKGGFA</sequence>
<dbReference type="Pfam" id="PF20640">
    <property type="entry name" value="Rrn6_HB"/>
    <property type="match status" value="1"/>
</dbReference>
<feature type="compositionally biased region" description="Acidic residues" evidence="1">
    <location>
        <begin position="559"/>
        <end position="570"/>
    </location>
</feature>
<keyword evidence="5" id="KW-1185">Reference proteome</keyword>
<evidence type="ECO:0000259" key="2">
    <source>
        <dbReference type="Pfam" id="PF10214"/>
    </source>
</evidence>
<accession>A0A4P6XWP8</accession>
<dbReference type="STRING" id="2163413.A0A4P6XWP8"/>
<feature type="region of interest" description="Disordered" evidence="1">
    <location>
        <begin position="772"/>
        <end position="822"/>
    </location>
</feature>
<evidence type="ECO:0000313" key="5">
    <source>
        <dbReference type="Proteomes" id="UP000292447"/>
    </source>
</evidence>
<dbReference type="InterPro" id="IPR048537">
    <property type="entry name" value="RRN6_HB"/>
</dbReference>
<dbReference type="PANTHER" id="PTHR28221">
    <property type="entry name" value="RNA POLYMERASE I-SPECIFIC TRANSCRIPTION INITIATION FACTOR RRN6"/>
    <property type="match status" value="1"/>
</dbReference>
<protein>
    <submittedName>
        <fullName evidence="4">RNA polymerase I-specific transcription-initiation factor</fullName>
    </submittedName>
</protein>
<evidence type="ECO:0000259" key="3">
    <source>
        <dbReference type="Pfam" id="PF20640"/>
    </source>
</evidence>
<feature type="compositionally biased region" description="Polar residues" evidence="1">
    <location>
        <begin position="772"/>
        <end position="783"/>
    </location>
</feature>
<feature type="compositionally biased region" description="Basic residues" evidence="1">
    <location>
        <begin position="909"/>
        <end position="920"/>
    </location>
</feature>
<dbReference type="PANTHER" id="PTHR28221:SF2">
    <property type="entry name" value="RNA POLYMERASE I-SPECIFIC TRANSCRIPTION INITIATION FACTOR RRN6"/>
    <property type="match status" value="1"/>
</dbReference>
<dbReference type="AlphaFoldDB" id="A0A4P6XWP8"/>
<dbReference type="Proteomes" id="UP000292447">
    <property type="component" value="Chromosome VII"/>
</dbReference>
<dbReference type="GO" id="GO:0003743">
    <property type="term" value="F:translation initiation factor activity"/>
    <property type="evidence" value="ECO:0007669"/>
    <property type="project" value="UniProtKB-KW"/>
</dbReference>